<keyword evidence="11" id="KW-0460">Magnesium</keyword>
<sequence length="314" mass="36024">MLDIRIKCEKSLLENLDLEENGYVQINGKNNYLLEKLQDLKAVRLSSGGTSLNTFIFLSKKGNIPLYFIGSVGNDKYLKIIENELDILNIKYSFEIFDNNRTAKCFVLLNGRQRSLVTDLGASTCLSLKYVDTCLCNLPKNVFFYMSGFMIAAHLELSFHILDILKKNQLILNLSSYTLFSGSEYFFIKKYFDISNVVVGNFEEFYSFYKRVFGKEPINIRQILVELGYKNQTLICTDGGKDIYYTKNGKVYSSKIDKYLGDNVDTCGAGDAFAAGILYGFYNKYSIEEIIEIGKDWSEEYILENTKMIQELIF</sequence>
<dbReference type="InterPro" id="IPR029056">
    <property type="entry name" value="Ribokinase-like"/>
</dbReference>
<comment type="pathway">
    <text evidence="2 11">Purine metabolism; AMP biosynthesis via salvage pathway; AMP from adenosine: step 1/1.</text>
</comment>
<evidence type="ECO:0000256" key="4">
    <source>
        <dbReference type="ARBA" id="ARBA00012119"/>
    </source>
</evidence>
<feature type="domain" description="Carbohydrate kinase PfkB" evidence="12">
    <location>
        <begin position="38"/>
        <end position="295"/>
    </location>
</feature>
<dbReference type="Gene3D" id="3.40.1190.20">
    <property type="match status" value="1"/>
</dbReference>
<keyword evidence="6 11" id="KW-0660">Purine salvage</keyword>
<evidence type="ECO:0000256" key="10">
    <source>
        <dbReference type="PIRSR" id="PIRSR601805-1"/>
    </source>
</evidence>
<keyword evidence="5 11" id="KW-0808">Transferase</keyword>
<dbReference type="InterPro" id="IPR002173">
    <property type="entry name" value="Carboh/pur_kinase_PfkB_CS"/>
</dbReference>
<comment type="catalytic activity">
    <reaction evidence="11">
        <text>adenosine + ATP = AMP + ADP + H(+)</text>
        <dbReference type="Rhea" id="RHEA:20824"/>
        <dbReference type="ChEBI" id="CHEBI:15378"/>
        <dbReference type="ChEBI" id="CHEBI:16335"/>
        <dbReference type="ChEBI" id="CHEBI:30616"/>
        <dbReference type="ChEBI" id="CHEBI:456215"/>
        <dbReference type="ChEBI" id="CHEBI:456216"/>
        <dbReference type="EC" id="2.7.1.20"/>
    </reaction>
</comment>
<dbReference type="PANTHER" id="PTHR45769">
    <property type="entry name" value="ADENOSINE KINASE"/>
    <property type="match status" value="1"/>
</dbReference>
<dbReference type="PANTHER" id="PTHR45769:SF5">
    <property type="entry name" value="ADENOSINE KINASE"/>
    <property type="match status" value="1"/>
</dbReference>
<evidence type="ECO:0000256" key="5">
    <source>
        <dbReference type="ARBA" id="ARBA00022679"/>
    </source>
</evidence>
<dbReference type="UniPathway" id="UPA00588">
    <property type="reaction ID" value="UER00659"/>
</dbReference>
<evidence type="ECO:0000256" key="7">
    <source>
        <dbReference type="ARBA" id="ARBA00022741"/>
    </source>
</evidence>
<dbReference type="InterPro" id="IPR001805">
    <property type="entry name" value="Adenokinase"/>
</dbReference>
<evidence type="ECO:0000256" key="9">
    <source>
        <dbReference type="ARBA" id="ARBA00022840"/>
    </source>
</evidence>
<proteinExistence type="inferred from homology"/>
<dbReference type="Gene3D" id="3.30.1110.10">
    <property type="match status" value="1"/>
</dbReference>
<comment type="similarity">
    <text evidence="3 11">Belongs to the carbohydrate kinase PfkB family.</text>
</comment>
<dbReference type="PROSITE" id="PS00584">
    <property type="entry name" value="PFKB_KINASES_2"/>
    <property type="match status" value="1"/>
</dbReference>
<gene>
    <name evidence="13" type="ORF">CWI37_0118p0020</name>
</gene>
<protein>
    <recommendedName>
        <fullName evidence="4 11">Adenosine kinase</fullName>
        <shortName evidence="11">AK</shortName>
        <ecNumber evidence="4 11">2.7.1.20</ecNumber>
    </recommendedName>
    <alternativeName>
        <fullName evidence="11">Adenosine 5'-phosphotransferase</fullName>
    </alternativeName>
</protein>
<keyword evidence="7 11" id="KW-0547">Nucleotide-binding</keyword>
<dbReference type="InterPro" id="IPR011611">
    <property type="entry name" value="PfkB_dom"/>
</dbReference>
<comment type="cofactor">
    <cofactor evidence="1 11">
        <name>Mg(2+)</name>
        <dbReference type="ChEBI" id="CHEBI:18420"/>
    </cofactor>
</comment>
<evidence type="ECO:0000259" key="12">
    <source>
        <dbReference type="Pfam" id="PF00294"/>
    </source>
</evidence>
<evidence type="ECO:0000256" key="1">
    <source>
        <dbReference type="ARBA" id="ARBA00001946"/>
    </source>
</evidence>
<organism evidence="13 14">
    <name type="scientific">Hamiltosporidium tvaerminnensis</name>
    <dbReference type="NCBI Taxonomy" id="1176355"/>
    <lineage>
        <taxon>Eukaryota</taxon>
        <taxon>Fungi</taxon>
        <taxon>Fungi incertae sedis</taxon>
        <taxon>Microsporidia</taxon>
        <taxon>Dubosqiidae</taxon>
        <taxon>Hamiltosporidium</taxon>
    </lineage>
</organism>
<dbReference type="EMBL" id="PITJ01000118">
    <property type="protein sequence ID" value="TBU04564.1"/>
    <property type="molecule type" value="Genomic_DNA"/>
</dbReference>
<keyword evidence="9 11" id="KW-0067">ATP-binding</keyword>
<comment type="function">
    <text evidence="11">ATP dependent phosphorylation of adenosine and other related nucleoside analogs to monophosphate derivatives.</text>
</comment>
<evidence type="ECO:0000256" key="6">
    <source>
        <dbReference type="ARBA" id="ARBA00022726"/>
    </source>
</evidence>
<name>A0A4Q9LA68_9MICR</name>
<dbReference type="AlphaFoldDB" id="A0A4Q9LA68"/>
<accession>A0A4Q9LA68</accession>
<reference evidence="13 14" key="1">
    <citation type="submission" date="2017-12" db="EMBL/GenBank/DDBJ databases">
        <authorList>
            <person name="Pombert J.-F."/>
            <person name="Haag K.L."/>
            <person name="Ebert D."/>
        </authorList>
    </citation>
    <scope>NUCLEOTIDE SEQUENCE [LARGE SCALE GENOMIC DNA]</scope>
    <source>
        <strain evidence="13">FI-OER-3-3</strain>
    </source>
</reference>
<evidence type="ECO:0000256" key="8">
    <source>
        <dbReference type="ARBA" id="ARBA00022777"/>
    </source>
</evidence>
<dbReference type="Proteomes" id="UP000292362">
    <property type="component" value="Unassembled WGS sequence"/>
</dbReference>
<dbReference type="GO" id="GO:0044209">
    <property type="term" value="P:AMP salvage"/>
    <property type="evidence" value="ECO:0007669"/>
    <property type="project" value="UniProtKB-UniRule"/>
</dbReference>
<evidence type="ECO:0000256" key="2">
    <source>
        <dbReference type="ARBA" id="ARBA00004801"/>
    </source>
</evidence>
<dbReference type="GO" id="GO:0005829">
    <property type="term" value="C:cytosol"/>
    <property type="evidence" value="ECO:0007669"/>
    <property type="project" value="TreeGrafter"/>
</dbReference>
<dbReference type="GO" id="GO:0006166">
    <property type="term" value="P:purine ribonucleoside salvage"/>
    <property type="evidence" value="ECO:0007669"/>
    <property type="project" value="UniProtKB-KW"/>
</dbReference>
<dbReference type="Pfam" id="PF00294">
    <property type="entry name" value="PfkB"/>
    <property type="match status" value="1"/>
</dbReference>
<comment type="caution">
    <text evidence="13">The sequence shown here is derived from an EMBL/GenBank/DDBJ whole genome shotgun (WGS) entry which is preliminary data.</text>
</comment>
<dbReference type="GO" id="GO:0005634">
    <property type="term" value="C:nucleus"/>
    <property type="evidence" value="ECO:0007669"/>
    <property type="project" value="TreeGrafter"/>
</dbReference>
<dbReference type="SUPFAM" id="SSF53613">
    <property type="entry name" value="Ribokinase-like"/>
    <property type="match status" value="1"/>
</dbReference>
<dbReference type="VEuPathDB" id="MicrosporidiaDB:CWI37_0118p0020"/>
<evidence type="ECO:0000313" key="14">
    <source>
        <dbReference type="Proteomes" id="UP000292362"/>
    </source>
</evidence>
<evidence type="ECO:0000256" key="3">
    <source>
        <dbReference type="ARBA" id="ARBA00010688"/>
    </source>
</evidence>
<dbReference type="GO" id="GO:0005524">
    <property type="term" value="F:ATP binding"/>
    <property type="evidence" value="ECO:0007669"/>
    <property type="project" value="UniProtKB-UniRule"/>
</dbReference>
<feature type="active site" description="Proton acceptor" evidence="10">
    <location>
        <position position="271"/>
    </location>
</feature>
<keyword evidence="8 11" id="KW-0418">Kinase</keyword>
<dbReference type="GO" id="GO:0006144">
    <property type="term" value="P:purine nucleobase metabolic process"/>
    <property type="evidence" value="ECO:0007669"/>
    <property type="project" value="TreeGrafter"/>
</dbReference>
<dbReference type="EC" id="2.7.1.20" evidence="4 11"/>
<evidence type="ECO:0000256" key="11">
    <source>
        <dbReference type="RuleBase" id="RU368116"/>
    </source>
</evidence>
<evidence type="ECO:0000313" key="13">
    <source>
        <dbReference type="EMBL" id="TBU04564.1"/>
    </source>
</evidence>
<dbReference type="GO" id="GO:0004001">
    <property type="term" value="F:adenosine kinase activity"/>
    <property type="evidence" value="ECO:0007669"/>
    <property type="project" value="UniProtKB-UniRule"/>
</dbReference>